<dbReference type="Proteomes" id="UP000182860">
    <property type="component" value="Unassembled WGS sequence"/>
</dbReference>
<organism evidence="2 3">
    <name type="scientific">Candidatus Falkowbacteria bacterium CG1_02_41_21</name>
    <dbReference type="NCBI Taxonomy" id="1805147"/>
    <lineage>
        <taxon>Bacteria</taxon>
        <taxon>Candidatus Falkowiibacteriota</taxon>
    </lineage>
</organism>
<sequence length="149" mass="15710">MAKSAMVVDLIPSSESALNVGSPKIWILEHILVAVALLTVSTAFLATLMTAPMFPAVRVYGPAKVIAVFKNIAIVIPLPIAPPMAVSMNGPKPSSCPIIAITLITLAMAPPAFQPNIPRLAIILTRPPLRDRAFVPLAGISPVLLNSKF</sequence>
<reference evidence="2 3" key="1">
    <citation type="journal article" date="2016" name="Environ. Microbiol.">
        <title>Genomic resolution of a cold subsurface aquifer community provides metabolic insights for novel microbes adapted to high CO concentrations.</title>
        <authorList>
            <person name="Probst A.J."/>
            <person name="Castelle C.J."/>
            <person name="Singh A."/>
            <person name="Brown C.T."/>
            <person name="Anantharaman K."/>
            <person name="Sharon I."/>
            <person name="Hug L.A."/>
            <person name="Burstein D."/>
            <person name="Emerson J.B."/>
            <person name="Thomas B.C."/>
            <person name="Banfield J.F."/>
        </authorList>
    </citation>
    <scope>NUCLEOTIDE SEQUENCE [LARGE SCALE GENOMIC DNA]</scope>
    <source>
        <strain evidence="2">CG1_02_41_21</strain>
    </source>
</reference>
<comment type="caution">
    <text evidence="2">The sequence shown here is derived from an EMBL/GenBank/DDBJ whole genome shotgun (WGS) entry which is preliminary data.</text>
</comment>
<name>A0A1J4TBR8_9BACT</name>
<keyword evidence="1" id="KW-0472">Membrane</keyword>
<gene>
    <name evidence="2" type="ORF">AUJ35_01305</name>
</gene>
<feature type="transmembrane region" description="Helical" evidence="1">
    <location>
        <begin position="25"/>
        <end position="48"/>
    </location>
</feature>
<accession>A0A1J4TBR8</accession>
<protein>
    <submittedName>
        <fullName evidence="2">Uncharacterized protein</fullName>
    </submittedName>
</protein>
<keyword evidence="1" id="KW-0812">Transmembrane</keyword>
<dbReference type="EMBL" id="MNUV01000022">
    <property type="protein sequence ID" value="OIO07926.1"/>
    <property type="molecule type" value="Genomic_DNA"/>
</dbReference>
<dbReference type="AlphaFoldDB" id="A0A1J4TBR8"/>
<evidence type="ECO:0000256" key="1">
    <source>
        <dbReference type="SAM" id="Phobius"/>
    </source>
</evidence>
<evidence type="ECO:0000313" key="3">
    <source>
        <dbReference type="Proteomes" id="UP000182860"/>
    </source>
</evidence>
<keyword evidence="1" id="KW-1133">Transmembrane helix</keyword>
<evidence type="ECO:0000313" key="2">
    <source>
        <dbReference type="EMBL" id="OIO07926.1"/>
    </source>
</evidence>
<proteinExistence type="predicted"/>